<evidence type="ECO:0000313" key="2">
    <source>
        <dbReference type="Proteomes" id="UP000465306"/>
    </source>
</evidence>
<dbReference type="Proteomes" id="UP000465306">
    <property type="component" value="Unassembled WGS sequence"/>
</dbReference>
<evidence type="ECO:0000313" key="1">
    <source>
        <dbReference type="EMBL" id="GFG66367.1"/>
    </source>
</evidence>
<comment type="caution">
    <text evidence="1">The sequence shown here is derived from an EMBL/GenBank/DDBJ whole genome shotgun (WGS) entry which is preliminary data.</text>
</comment>
<protein>
    <recommendedName>
        <fullName evidence="3">HNH endonuclease</fullName>
    </recommendedName>
</protein>
<sequence length="170" mass="19149">MRVHLGMPLWVDPVVHADECRRFDSDVVQGPGADDCDFFTGAIGKDGYGRFFIYRGGKGICVRPHRYALARRLSVLLQPDELGLHECDSPLCVKVCAAEATFQHVVIGTQSENMRRMARMRRGGGRRSIPSDGLWARRERSVALHTVLRERGWDRAAVEAARLGDMPMLW</sequence>
<name>A0ABQ1BRL9_9MYCO</name>
<gene>
    <name evidence="1" type="ORF">MKUB_38570</name>
</gene>
<accession>A0ABQ1BRL9</accession>
<proteinExistence type="predicted"/>
<keyword evidence="2" id="KW-1185">Reference proteome</keyword>
<dbReference type="EMBL" id="BLKU01000005">
    <property type="protein sequence ID" value="GFG66367.1"/>
    <property type="molecule type" value="Genomic_DNA"/>
</dbReference>
<organism evidence="1 2">
    <name type="scientific">Mycobacterium kubicae</name>
    <dbReference type="NCBI Taxonomy" id="120959"/>
    <lineage>
        <taxon>Bacteria</taxon>
        <taxon>Bacillati</taxon>
        <taxon>Actinomycetota</taxon>
        <taxon>Actinomycetes</taxon>
        <taxon>Mycobacteriales</taxon>
        <taxon>Mycobacteriaceae</taxon>
        <taxon>Mycobacterium</taxon>
        <taxon>Mycobacterium simiae complex</taxon>
    </lineage>
</organism>
<evidence type="ECO:0008006" key="3">
    <source>
        <dbReference type="Google" id="ProtNLM"/>
    </source>
</evidence>
<reference evidence="1 2" key="1">
    <citation type="journal article" date="2019" name="Emerg. Microbes Infect.">
        <title>Comprehensive subspecies identification of 175 nontuberculous mycobacteria species based on 7547 genomic profiles.</title>
        <authorList>
            <person name="Matsumoto Y."/>
            <person name="Kinjo T."/>
            <person name="Motooka D."/>
            <person name="Nabeya D."/>
            <person name="Jung N."/>
            <person name="Uechi K."/>
            <person name="Horii T."/>
            <person name="Iida T."/>
            <person name="Fujita J."/>
            <person name="Nakamura S."/>
        </authorList>
    </citation>
    <scope>NUCLEOTIDE SEQUENCE [LARGE SCALE GENOMIC DNA]</scope>
    <source>
        <strain evidence="1 2">JCM 13573</strain>
    </source>
</reference>